<protein>
    <recommendedName>
        <fullName evidence="22">Aminopeptidase</fullName>
        <ecNumber evidence="22">3.4.11.-</ecNumber>
    </recommendedName>
</protein>
<keyword evidence="15 22" id="KW-0482">Metalloprotease</keyword>
<feature type="binding site" evidence="20">
    <location>
        <position position="408"/>
    </location>
    <ligand>
        <name>Zn(2+)</name>
        <dbReference type="ChEBI" id="CHEBI:29105"/>
        <note>catalytic</note>
    </ligand>
</feature>
<keyword evidence="14 22" id="KW-1133">Transmembrane helix</keyword>
<dbReference type="InterPro" id="IPR042097">
    <property type="entry name" value="Aminopeptidase_N-like_N_sf"/>
</dbReference>
<keyword evidence="7 22" id="KW-0645">Protease</keyword>
<comment type="catalytic activity">
    <reaction evidence="1">
        <text>Release of N-terminal glutamate (and to a lesser extent aspartate) from a peptide.</text>
        <dbReference type="EC" id="3.4.11.7"/>
    </reaction>
</comment>
<evidence type="ECO:0000256" key="3">
    <source>
        <dbReference type="ARBA" id="ARBA00010136"/>
    </source>
</evidence>
<dbReference type="Pfam" id="PF01433">
    <property type="entry name" value="Peptidase_M1"/>
    <property type="match status" value="1"/>
</dbReference>
<dbReference type="Pfam" id="PF17900">
    <property type="entry name" value="Peptidase_M1_N"/>
    <property type="match status" value="1"/>
</dbReference>
<evidence type="ECO:0000256" key="18">
    <source>
        <dbReference type="ARBA" id="ARBA00023180"/>
    </source>
</evidence>
<dbReference type="EnsemblMetazoa" id="XM_030979942">
    <property type="protein sequence ID" value="XP_030835802"/>
    <property type="gene ID" value="LOC580999"/>
</dbReference>
<dbReference type="InterPro" id="IPR024571">
    <property type="entry name" value="ERAP1-like_C_dom"/>
</dbReference>
<dbReference type="FunFam" id="2.60.40.1730:FF:000012">
    <property type="entry name" value="Aminopeptidase N"/>
    <property type="match status" value="1"/>
</dbReference>
<keyword evidence="16 22" id="KW-0472">Membrane</keyword>
<dbReference type="GeneID" id="580999"/>
<feature type="domain" description="Peptidase M1 membrane alanine aminopeptidase" evidence="24">
    <location>
        <begin position="313"/>
        <end position="535"/>
    </location>
</feature>
<dbReference type="Gene3D" id="1.10.390.10">
    <property type="entry name" value="Neutral Protease Domain 2"/>
    <property type="match status" value="1"/>
</dbReference>
<feature type="site" description="Transition state stabilizer" evidence="21">
    <location>
        <position position="471"/>
    </location>
</feature>
<evidence type="ECO:0000259" key="25">
    <source>
        <dbReference type="Pfam" id="PF11838"/>
    </source>
</evidence>
<keyword evidence="13" id="KW-0735">Signal-anchor</keyword>
<evidence type="ECO:0000259" key="24">
    <source>
        <dbReference type="Pfam" id="PF01433"/>
    </source>
</evidence>
<feature type="region of interest" description="Disordered" evidence="23">
    <location>
        <begin position="54"/>
        <end position="75"/>
    </location>
</feature>
<dbReference type="RefSeq" id="XP_030835802.1">
    <property type="nucleotide sequence ID" value="XM_030979942.1"/>
</dbReference>
<dbReference type="PANTHER" id="PTHR11533:SF276">
    <property type="entry name" value="GLUTAMYL AMINOPEPTIDASE"/>
    <property type="match status" value="1"/>
</dbReference>
<evidence type="ECO:0000256" key="5">
    <source>
        <dbReference type="ARBA" id="ARBA00022438"/>
    </source>
</evidence>
<sequence length="963" mass="110191">MDDQEPKGGYYLRKSQLIAGGVLAGCLCLMVGLMCGLLPQSEICEAPPVEGAAAAGPASDTGVAGDTPKDDVGPGVTVDPEWFELRLPTTVKPTHYHLLLHPNLTTNYFTGEVQIEITVTAAVMYPRLHIKAMDIMDGSVSITDMDNNDQQIKDIFQYVPNEFLVMEMVNGLQPGDYMLNIGFGGWLNETIVGFYKSVYQDANGNDKAIATSKFQPTDARRAFPCFDEPAFKANYTTSLVHPADYIALSNMDVRMNETYEDGLMITHFNPSVPMSTYLACFIVCQFDYREMFTMSDIPFRVYAPVDVIDQVEYSLKIGVNITDYYEEYFDLGYPLPKLDMIGIPDYVSGATEHWGLITYREENLLFDDVKSSEGNKEQVAMMVAHEIAHMWFGNIVTCDWWDDLWLNEGFASYLEYLGVNSVEPDWKMLEVFVSSDLHYVMGLDQIVSSHPIIVEVNHPDEINEIFDSIPYSKGASVIRMLDNFLGEDVFRAGVSEFLKFYQYGTAVTDDLWEKLTEAAAAQGRDVNVKRVMDTWTLQMGFPVVTMEKVNEGGVDYLKGTQDWFLVDPNANKSADQYGTPFGDYEWEIPFHYRFKSQENENREWMWRNESEFMTPWVGNDDFYVANSDRMGYYRINYDEETWEALGQQLQDNYTEIGEGERAGIIDDSFNLARASRVHYSVALNMTKYLTSETEFVPWDTARDNLLWLGEIMRFQPGYGLYRTYIRDLTNAKYNELGWRDDGSHLDKFIRSDIIDLACRHGNSMCLEEAVNLFYDFLNGTTVSPNLASDMYQFGMQEVGGQEEWKRLFENYQSTDVSQERTRLLYGMAQTRIPWILANYLDMLLMDDSPIRSQDFFSVVGYVGDNPVGNPIAWDWTRVRWTEIVDKFGTGNRYLGRMIPGLTEFYSTELGLQEMMDFFEEYPDAGAGSRARLQAIETVQGNINWVERNADIVYEWLQENRIAS</sequence>
<keyword evidence="6" id="KW-1003">Cell membrane</keyword>
<proteinExistence type="inferred from homology"/>
<feature type="transmembrane region" description="Helical" evidence="22">
    <location>
        <begin position="17"/>
        <end position="39"/>
    </location>
</feature>
<dbReference type="Gene3D" id="2.60.40.1910">
    <property type="match status" value="1"/>
</dbReference>
<evidence type="ECO:0000313" key="27">
    <source>
        <dbReference type="EnsemblMetazoa" id="XP_030835802"/>
    </source>
</evidence>
<dbReference type="Pfam" id="PF11838">
    <property type="entry name" value="ERAP1_C"/>
    <property type="match status" value="1"/>
</dbReference>
<evidence type="ECO:0000256" key="23">
    <source>
        <dbReference type="SAM" id="MobiDB-lite"/>
    </source>
</evidence>
<dbReference type="PROSITE" id="PS51257">
    <property type="entry name" value="PROKAR_LIPOPROTEIN"/>
    <property type="match status" value="1"/>
</dbReference>
<dbReference type="Proteomes" id="UP000007110">
    <property type="component" value="Unassembled WGS sequence"/>
</dbReference>
<dbReference type="GO" id="GO:0005886">
    <property type="term" value="C:plasma membrane"/>
    <property type="evidence" value="ECO:0007669"/>
    <property type="project" value="UniProtKB-SubCell"/>
</dbReference>
<dbReference type="GO" id="GO:0008270">
    <property type="term" value="F:zinc ion binding"/>
    <property type="evidence" value="ECO:0007669"/>
    <property type="project" value="UniProtKB-UniRule"/>
</dbReference>
<keyword evidence="11 20" id="KW-0862">Zinc</keyword>
<dbReference type="EC" id="3.4.11.-" evidence="22"/>
<evidence type="ECO:0000256" key="20">
    <source>
        <dbReference type="PIRSR" id="PIRSR634016-3"/>
    </source>
</evidence>
<evidence type="ECO:0000256" key="12">
    <source>
        <dbReference type="ARBA" id="ARBA00022837"/>
    </source>
</evidence>
<evidence type="ECO:0000256" key="11">
    <source>
        <dbReference type="ARBA" id="ARBA00022833"/>
    </source>
</evidence>
<keyword evidence="12" id="KW-0106">Calcium</keyword>
<feature type="domain" description="Aminopeptidase N-like N-terminal" evidence="26">
    <location>
        <begin position="92"/>
        <end position="278"/>
    </location>
</feature>
<organism evidence="27 28">
    <name type="scientific">Strongylocentrotus purpuratus</name>
    <name type="common">Purple sea urchin</name>
    <dbReference type="NCBI Taxonomy" id="7668"/>
    <lineage>
        <taxon>Eukaryota</taxon>
        <taxon>Metazoa</taxon>
        <taxon>Echinodermata</taxon>
        <taxon>Eleutherozoa</taxon>
        <taxon>Echinozoa</taxon>
        <taxon>Echinoidea</taxon>
        <taxon>Euechinoidea</taxon>
        <taxon>Echinacea</taxon>
        <taxon>Camarodonta</taxon>
        <taxon>Echinidea</taxon>
        <taxon>Strongylocentrotidae</taxon>
        <taxon>Strongylocentrotus</taxon>
    </lineage>
</organism>
<dbReference type="CDD" id="cd09601">
    <property type="entry name" value="M1_APN-Q_like"/>
    <property type="match status" value="1"/>
</dbReference>
<dbReference type="FunFam" id="1.25.50.20:FF:000001">
    <property type="entry name" value="Aminopeptidase"/>
    <property type="match status" value="1"/>
</dbReference>
<evidence type="ECO:0000259" key="26">
    <source>
        <dbReference type="Pfam" id="PF17900"/>
    </source>
</evidence>
<comment type="cofactor">
    <cofactor evidence="20 22">
        <name>Zn(2+)</name>
        <dbReference type="ChEBI" id="CHEBI:29105"/>
    </cofactor>
    <text evidence="20 22">Binds 1 zinc ion per subunit.</text>
</comment>
<feature type="binding site" evidence="20">
    <location>
        <position position="385"/>
    </location>
    <ligand>
        <name>Zn(2+)</name>
        <dbReference type="ChEBI" id="CHEBI:29105"/>
        <note>catalytic</note>
    </ligand>
</feature>
<keyword evidence="5 22" id="KW-0031">Aminopeptidase</keyword>
<evidence type="ECO:0000256" key="14">
    <source>
        <dbReference type="ARBA" id="ARBA00022989"/>
    </source>
</evidence>
<dbReference type="PANTHER" id="PTHR11533">
    <property type="entry name" value="PROTEASE M1 ZINC METALLOPROTEASE"/>
    <property type="match status" value="1"/>
</dbReference>
<evidence type="ECO:0000256" key="21">
    <source>
        <dbReference type="PIRSR" id="PIRSR634016-4"/>
    </source>
</evidence>
<dbReference type="InterPro" id="IPR034016">
    <property type="entry name" value="M1_APN-typ"/>
</dbReference>
<dbReference type="Gene3D" id="2.60.40.1730">
    <property type="entry name" value="tricorn interacting facor f3 domain"/>
    <property type="match status" value="1"/>
</dbReference>
<dbReference type="InterPro" id="IPR027268">
    <property type="entry name" value="Peptidase_M4/M1_CTD_sf"/>
</dbReference>
<dbReference type="InterPro" id="IPR045357">
    <property type="entry name" value="Aminopeptidase_N-like_N"/>
</dbReference>
<keyword evidence="8 22" id="KW-0812">Transmembrane</keyword>
<dbReference type="InterPro" id="IPR014782">
    <property type="entry name" value="Peptidase_M1_dom"/>
</dbReference>
<evidence type="ECO:0000256" key="16">
    <source>
        <dbReference type="ARBA" id="ARBA00023136"/>
    </source>
</evidence>
<accession>A0A7M7NHE5</accession>
<evidence type="ECO:0000256" key="2">
    <source>
        <dbReference type="ARBA" id="ARBA00004401"/>
    </source>
</evidence>
<evidence type="ECO:0000256" key="8">
    <source>
        <dbReference type="ARBA" id="ARBA00022692"/>
    </source>
</evidence>
<name>A0A7M7NHE5_STRPU</name>
<evidence type="ECO:0000256" key="17">
    <source>
        <dbReference type="ARBA" id="ARBA00023157"/>
    </source>
</evidence>
<evidence type="ECO:0000256" key="22">
    <source>
        <dbReference type="RuleBase" id="RU364040"/>
    </source>
</evidence>
<keyword evidence="17" id="KW-1015">Disulfide bond</keyword>
<evidence type="ECO:0000256" key="9">
    <source>
        <dbReference type="ARBA" id="ARBA00022723"/>
    </source>
</evidence>
<dbReference type="GO" id="GO:0004230">
    <property type="term" value="F:glutamyl aminopeptidase activity"/>
    <property type="evidence" value="ECO:0007669"/>
    <property type="project" value="UniProtKB-EC"/>
</dbReference>
<evidence type="ECO:0000256" key="4">
    <source>
        <dbReference type="ARBA" id="ARBA00011748"/>
    </source>
</evidence>
<keyword evidence="9 20" id="KW-0479">Metal-binding</keyword>
<comment type="subcellular location">
    <subcellularLocation>
        <location evidence="2">Cell membrane</location>
        <topology evidence="2">Single-pass type II membrane protein</topology>
    </subcellularLocation>
</comment>
<dbReference type="GO" id="GO:0006508">
    <property type="term" value="P:proteolysis"/>
    <property type="evidence" value="ECO:0007669"/>
    <property type="project" value="UniProtKB-KW"/>
</dbReference>
<evidence type="ECO:0000256" key="1">
    <source>
        <dbReference type="ARBA" id="ARBA00001703"/>
    </source>
</evidence>
<dbReference type="GO" id="GO:0008237">
    <property type="term" value="F:metallopeptidase activity"/>
    <property type="evidence" value="ECO:0007669"/>
    <property type="project" value="UniProtKB-KW"/>
</dbReference>
<keyword evidence="10 22" id="KW-0378">Hydrolase</keyword>
<evidence type="ECO:0000256" key="7">
    <source>
        <dbReference type="ARBA" id="ARBA00022670"/>
    </source>
</evidence>
<dbReference type="InterPro" id="IPR001930">
    <property type="entry name" value="Peptidase_M1"/>
</dbReference>
<dbReference type="OrthoDB" id="510539at2759"/>
<dbReference type="AlphaFoldDB" id="A0A7M7NHE5"/>
<dbReference type="SUPFAM" id="SSF63737">
    <property type="entry name" value="Leukotriene A4 hydrolase N-terminal domain"/>
    <property type="match status" value="1"/>
</dbReference>
<dbReference type="FunFam" id="1.10.390.10:FF:000016">
    <property type="entry name" value="Glutamyl aminopeptidase"/>
    <property type="match status" value="1"/>
</dbReference>
<feature type="domain" description="ERAP1-like C-terminal" evidence="25">
    <location>
        <begin position="622"/>
        <end position="939"/>
    </location>
</feature>
<feature type="binding site" evidence="20">
    <location>
        <position position="389"/>
    </location>
    <ligand>
        <name>Zn(2+)</name>
        <dbReference type="ChEBI" id="CHEBI:29105"/>
        <note>catalytic</note>
    </ligand>
</feature>
<evidence type="ECO:0000256" key="19">
    <source>
        <dbReference type="PIRSR" id="PIRSR634016-1"/>
    </source>
</evidence>
<reference evidence="28" key="1">
    <citation type="submission" date="2015-02" db="EMBL/GenBank/DDBJ databases">
        <title>Genome sequencing for Strongylocentrotus purpuratus.</title>
        <authorList>
            <person name="Murali S."/>
            <person name="Liu Y."/>
            <person name="Vee V."/>
            <person name="English A."/>
            <person name="Wang M."/>
            <person name="Skinner E."/>
            <person name="Han Y."/>
            <person name="Muzny D.M."/>
            <person name="Worley K.C."/>
            <person name="Gibbs R.A."/>
        </authorList>
    </citation>
    <scope>NUCLEOTIDE SEQUENCE</scope>
</reference>
<comment type="subunit">
    <text evidence="4">Homodimer; disulfide-linked.</text>
</comment>
<dbReference type="InterPro" id="IPR050344">
    <property type="entry name" value="Peptidase_M1_aminopeptidases"/>
</dbReference>
<dbReference type="Gene3D" id="1.25.50.20">
    <property type="match status" value="1"/>
</dbReference>
<comment type="similarity">
    <text evidence="3 22">Belongs to the peptidase M1 family.</text>
</comment>
<feature type="active site" description="Proton acceptor" evidence="19">
    <location>
        <position position="386"/>
    </location>
</feature>
<dbReference type="SUPFAM" id="SSF55486">
    <property type="entry name" value="Metalloproteases ('zincins'), catalytic domain"/>
    <property type="match status" value="1"/>
</dbReference>
<evidence type="ECO:0000256" key="15">
    <source>
        <dbReference type="ARBA" id="ARBA00023049"/>
    </source>
</evidence>
<evidence type="ECO:0000256" key="10">
    <source>
        <dbReference type="ARBA" id="ARBA00022801"/>
    </source>
</evidence>
<keyword evidence="18" id="KW-0325">Glycoprotein</keyword>
<reference evidence="27" key="2">
    <citation type="submission" date="2021-01" db="UniProtKB">
        <authorList>
            <consortium name="EnsemblMetazoa"/>
        </authorList>
    </citation>
    <scope>IDENTIFICATION</scope>
</reference>
<evidence type="ECO:0000313" key="28">
    <source>
        <dbReference type="Proteomes" id="UP000007110"/>
    </source>
</evidence>
<evidence type="ECO:0000256" key="13">
    <source>
        <dbReference type="ARBA" id="ARBA00022968"/>
    </source>
</evidence>
<evidence type="ECO:0000256" key="6">
    <source>
        <dbReference type="ARBA" id="ARBA00022475"/>
    </source>
</evidence>
<keyword evidence="28" id="KW-1185">Reference proteome</keyword>
<dbReference type="PRINTS" id="PR00756">
    <property type="entry name" value="ALADIPTASE"/>
</dbReference>